<reference evidence="7" key="1">
    <citation type="submission" date="2022-12" db="EMBL/GenBank/DDBJ databases">
        <title>Genome sequence of SJ11.</title>
        <authorList>
            <person name="Woo H."/>
        </authorList>
    </citation>
    <scope>NUCLEOTIDE SEQUENCE</scope>
    <source>
        <strain evidence="7">SJ11</strain>
    </source>
</reference>
<dbReference type="Pfam" id="PF04542">
    <property type="entry name" value="Sigma70_r2"/>
    <property type="match status" value="1"/>
</dbReference>
<evidence type="ECO:0000259" key="5">
    <source>
        <dbReference type="Pfam" id="PF04542"/>
    </source>
</evidence>
<dbReference type="InterPro" id="IPR013324">
    <property type="entry name" value="RNA_pol_sigma_r3/r4-like"/>
</dbReference>
<protein>
    <submittedName>
        <fullName evidence="7">Sigma-70 family RNA polymerase sigma factor</fullName>
    </submittedName>
</protein>
<feature type="domain" description="RNA polymerase sigma-70 region 2" evidence="5">
    <location>
        <begin position="56"/>
        <end position="121"/>
    </location>
</feature>
<gene>
    <name evidence="7" type="ORF">O0931_09345</name>
</gene>
<dbReference type="InterPro" id="IPR014284">
    <property type="entry name" value="RNA_pol_sigma-70_dom"/>
</dbReference>
<dbReference type="InterPro" id="IPR007627">
    <property type="entry name" value="RNA_pol_sigma70_r2"/>
</dbReference>
<evidence type="ECO:0000313" key="8">
    <source>
        <dbReference type="Proteomes" id="UP001144341"/>
    </source>
</evidence>
<name>A0ABT4KXN7_9SPHI</name>
<dbReference type="Pfam" id="PF08281">
    <property type="entry name" value="Sigma70_r4_2"/>
    <property type="match status" value="1"/>
</dbReference>
<dbReference type="Gene3D" id="1.10.1740.10">
    <property type="match status" value="1"/>
</dbReference>
<keyword evidence="2" id="KW-0805">Transcription regulation</keyword>
<dbReference type="NCBIfam" id="TIGR02937">
    <property type="entry name" value="sigma70-ECF"/>
    <property type="match status" value="1"/>
</dbReference>
<feature type="domain" description="RNA polymerase sigma factor 70 region 4 type 2" evidence="6">
    <location>
        <begin position="154"/>
        <end position="203"/>
    </location>
</feature>
<dbReference type="InterPro" id="IPR039425">
    <property type="entry name" value="RNA_pol_sigma-70-like"/>
</dbReference>
<dbReference type="Gene3D" id="1.10.10.10">
    <property type="entry name" value="Winged helix-like DNA-binding domain superfamily/Winged helix DNA-binding domain"/>
    <property type="match status" value="1"/>
</dbReference>
<proteinExistence type="inferred from homology"/>
<dbReference type="PANTHER" id="PTHR43133:SF46">
    <property type="entry name" value="RNA POLYMERASE SIGMA-70 FACTOR ECF SUBFAMILY"/>
    <property type="match status" value="1"/>
</dbReference>
<dbReference type="Proteomes" id="UP001144341">
    <property type="component" value="Unassembled WGS sequence"/>
</dbReference>
<sequence length="218" mass="25712">MLKIHSFFTILYPSVFAEQPIFVSTKYEYLMNRVEELNILWDRSCSGDQKSYAILHRTLYPVLFNYACKILKDEDLSDDLLQDLFVRFWERKTKIGPLQNVKAYFIKSTRSIVLNHIKSAKLKQDKLDVLPEPDFQFSGEELIIFEEKELALKQLIYKAINTLPSKQKEIIYMRFYEDMEYNQIAEITGIRYQSVINHVYRAIQVLRTLNLGSSVFAA</sequence>
<dbReference type="InterPro" id="IPR036388">
    <property type="entry name" value="WH-like_DNA-bd_sf"/>
</dbReference>
<organism evidence="7 8">
    <name type="scientific">Pedobacter rhodius</name>
    <dbReference type="NCBI Taxonomy" id="3004098"/>
    <lineage>
        <taxon>Bacteria</taxon>
        <taxon>Pseudomonadati</taxon>
        <taxon>Bacteroidota</taxon>
        <taxon>Sphingobacteriia</taxon>
        <taxon>Sphingobacteriales</taxon>
        <taxon>Sphingobacteriaceae</taxon>
        <taxon>Pedobacter</taxon>
    </lineage>
</organism>
<accession>A0ABT4KXN7</accession>
<evidence type="ECO:0000256" key="1">
    <source>
        <dbReference type="ARBA" id="ARBA00010641"/>
    </source>
</evidence>
<dbReference type="CDD" id="cd06171">
    <property type="entry name" value="Sigma70_r4"/>
    <property type="match status" value="1"/>
</dbReference>
<evidence type="ECO:0000256" key="3">
    <source>
        <dbReference type="ARBA" id="ARBA00023082"/>
    </source>
</evidence>
<evidence type="ECO:0000313" key="7">
    <source>
        <dbReference type="EMBL" id="MCZ4223501.1"/>
    </source>
</evidence>
<evidence type="ECO:0000259" key="6">
    <source>
        <dbReference type="Pfam" id="PF08281"/>
    </source>
</evidence>
<evidence type="ECO:0000256" key="2">
    <source>
        <dbReference type="ARBA" id="ARBA00023015"/>
    </source>
</evidence>
<keyword evidence="4" id="KW-0804">Transcription</keyword>
<dbReference type="PANTHER" id="PTHR43133">
    <property type="entry name" value="RNA POLYMERASE ECF-TYPE SIGMA FACTO"/>
    <property type="match status" value="1"/>
</dbReference>
<dbReference type="InterPro" id="IPR013325">
    <property type="entry name" value="RNA_pol_sigma_r2"/>
</dbReference>
<dbReference type="SUPFAM" id="SSF88659">
    <property type="entry name" value="Sigma3 and sigma4 domains of RNA polymerase sigma factors"/>
    <property type="match status" value="1"/>
</dbReference>
<dbReference type="EMBL" id="JAPWGL010000002">
    <property type="protein sequence ID" value="MCZ4223501.1"/>
    <property type="molecule type" value="Genomic_DNA"/>
</dbReference>
<evidence type="ECO:0000256" key="4">
    <source>
        <dbReference type="ARBA" id="ARBA00023163"/>
    </source>
</evidence>
<keyword evidence="3" id="KW-0731">Sigma factor</keyword>
<dbReference type="SUPFAM" id="SSF88946">
    <property type="entry name" value="Sigma2 domain of RNA polymerase sigma factors"/>
    <property type="match status" value="1"/>
</dbReference>
<keyword evidence="8" id="KW-1185">Reference proteome</keyword>
<comment type="similarity">
    <text evidence="1">Belongs to the sigma-70 factor family. ECF subfamily.</text>
</comment>
<comment type="caution">
    <text evidence="7">The sequence shown here is derived from an EMBL/GenBank/DDBJ whole genome shotgun (WGS) entry which is preliminary data.</text>
</comment>
<dbReference type="InterPro" id="IPR013249">
    <property type="entry name" value="RNA_pol_sigma70_r4_t2"/>
</dbReference>